<gene>
    <name evidence="2" type="ORF">PYCCODRAFT_1067450</name>
</gene>
<keyword evidence="3" id="KW-1185">Reference proteome</keyword>
<proteinExistence type="predicted"/>
<feature type="compositionally biased region" description="Polar residues" evidence="1">
    <location>
        <begin position="69"/>
        <end position="84"/>
    </location>
</feature>
<evidence type="ECO:0000313" key="2">
    <source>
        <dbReference type="EMBL" id="OSD05980.1"/>
    </source>
</evidence>
<evidence type="ECO:0000256" key="1">
    <source>
        <dbReference type="SAM" id="MobiDB-lite"/>
    </source>
</evidence>
<accession>A0A1Y2IXW7</accession>
<feature type="compositionally biased region" description="Low complexity" evidence="1">
    <location>
        <begin position="1"/>
        <end position="13"/>
    </location>
</feature>
<name>A0A1Y2IXW7_TRAC3</name>
<protein>
    <submittedName>
        <fullName evidence="2">Uncharacterized protein</fullName>
    </submittedName>
</protein>
<sequence length="149" mass="16978">MSSATPLPASSPSERVLTRTRYPSSRPPTHPQAAMSKKRKQCLLRLHRRRRHLHPLAHQTPRAICHPGQPSQPSRANQTCTNQPFDCPPPPQTRATTSINESRRTRALAHLSRGPSSRSTRACRRTPSRRRPGAPWRRQRLRSRPCALR</sequence>
<feature type="compositionally biased region" description="Basic residues" evidence="1">
    <location>
        <begin position="121"/>
        <end position="143"/>
    </location>
</feature>
<evidence type="ECO:0000313" key="3">
    <source>
        <dbReference type="Proteomes" id="UP000193067"/>
    </source>
</evidence>
<dbReference type="EMBL" id="KZ084091">
    <property type="protein sequence ID" value="OSD05980.1"/>
    <property type="molecule type" value="Genomic_DNA"/>
</dbReference>
<feature type="region of interest" description="Disordered" evidence="1">
    <location>
        <begin position="1"/>
        <end position="149"/>
    </location>
</feature>
<reference evidence="2 3" key="1">
    <citation type="journal article" date="2015" name="Biotechnol. Biofuels">
        <title>Enhanced degradation of softwood versus hardwood by the white-rot fungus Pycnoporus coccineus.</title>
        <authorList>
            <person name="Couturier M."/>
            <person name="Navarro D."/>
            <person name="Chevret D."/>
            <person name="Henrissat B."/>
            <person name="Piumi F."/>
            <person name="Ruiz-Duenas F.J."/>
            <person name="Martinez A.T."/>
            <person name="Grigoriev I.V."/>
            <person name="Riley R."/>
            <person name="Lipzen A."/>
            <person name="Berrin J.G."/>
            <person name="Master E.R."/>
            <person name="Rosso M.N."/>
        </authorList>
    </citation>
    <scope>NUCLEOTIDE SEQUENCE [LARGE SCALE GENOMIC DNA]</scope>
    <source>
        <strain evidence="2 3">BRFM310</strain>
    </source>
</reference>
<feature type="compositionally biased region" description="Basic residues" evidence="1">
    <location>
        <begin position="36"/>
        <end position="55"/>
    </location>
</feature>
<dbReference type="Proteomes" id="UP000193067">
    <property type="component" value="Unassembled WGS sequence"/>
</dbReference>
<dbReference type="AlphaFoldDB" id="A0A1Y2IXW7"/>
<organism evidence="2 3">
    <name type="scientific">Trametes coccinea (strain BRFM310)</name>
    <name type="common">Pycnoporus coccineus</name>
    <dbReference type="NCBI Taxonomy" id="1353009"/>
    <lineage>
        <taxon>Eukaryota</taxon>
        <taxon>Fungi</taxon>
        <taxon>Dikarya</taxon>
        <taxon>Basidiomycota</taxon>
        <taxon>Agaricomycotina</taxon>
        <taxon>Agaricomycetes</taxon>
        <taxon>Polyporales</taxon>
        <taxon>Polyporaceae</taxon>
        <taxon>Trametes</taxon>
    </lineage>
</organism>